<dbReference type="Proteomes" id="UP000055024">
    <property type="component" value="Unassembled WGS sequence"/>
</dbReference>
<comment type="caution">
    <text evidence="1">The sequence shown here is derived from an EMBL/GenBank/DDBJ whole genome shotgun (WGS) entry which is preliminary data.</text>
</comment>
<gene>
    <name evidence="1" type="ORF">T11_6731</name>
</gene>
<keyword evidence="2" id="KW-1185">Reference proteome</keyword>
<accession>A0A0V1GNB6</accession>
<dbReference type="AlphaFoldDB" id="A0A0V1GNB6"/>
<evidence type="ECO:0000313" key="2">
    <source>
        <dbReference type="Proteomes" id="UP000055024"/>
    </source>
</evidence>
<organism evidence="1 2">
    <name type="scientific">Trichinella zimbabwensis</name>
    <dbReference type="NCBI Taxonomy" id="268475"/>
    <lineage>
        <taxon>Eukaryota</taxon>
        <taxon>Metazoa</taxon>
        <taxon>Ecdysozoa</taxon>
        <taxon>Nematoda</taxon>
        <taxon>Enoplea</taxon>
        <taxon>Dorylaimia</taxon>
        <taxon>Trichinellida</taxon>
        <taxon>Trichinellidae</taxon>
        <taxon>Trichinella</taxon>
    </lineage>
</organism>
<dbReference type="EMBL" id="JYDP01000706">
    <property type="protein sequence ID" value="KRY99757.1"/>
    <property type="molecule type" value="Genomic_DNA"/>
</dbReference>
<reference evidence="1 2" key="1">
    <citation type="submission" date="2015-01" db="EMBL/GenBank/DDBJ databases">
        <title>Evolution of Trichinella species and genotypes.</title>
        <authorList>
            <person name="Korhonen P.K."/>
            <person name="Edoardo P."/>
            <person name="Giuseppe L.R."/>
            <person name="Gasser R.B."/>
        </authorList>
    </citation>
    <scope>NUCLEOTIDE SEQUENCE [LARGE SCALE GENOMIC DNA]</scope>
    <source>
        <strain evidence="1">ISS1029</strain>
    </source>
</reference>
<sequence length="41" mass="4816">MALNFILSIFSRISLRALCFVLCNITICRFSYRRHAEACFD</sequence>
<proteinExistence type="predicted"/>
<evidence type="ECO:0000313" key="1">
    <source>
        <dbReference type="EMBL" id="KRY99757.1"/>
    </source>
</evidence>
<name>A0A0V1GNB6_9BILA</name>
<protein>
    <submittedName>
        <fullName evidence="1">Uncharacterized protein</fullName>
    </submittedName>
</protein>